<accession>A0A5B7IJZ3</accession>
<dbReference type="AlphaFoldDB" id="A0A5B7IJZ3"/>
<evidence type="ECO:0000256" key="1">
    <source>
        <dbReference type="SAM" id="MobiDB-lite"/>
    </source>
</evidence>
<dbReference type="Proteomes" id="UP000324222">
    <property type="component" value="Unassembled WGS sequence"/>
</dbReference>
<gene>
    <name evidence="2" type="ORF">E2C01_075377</name>
</gene>
<evidence type="ECO:0000313" key="2">
    <source>
        <dbReference type="EMBL" id="MPC80784.1"/>
    </source>
</evidence>
<feature type="compositionally biased region" description="Basic and acidic residues" evidence="1">
    <location>
        <begin position="1"/>
        <end position="22"/>
    </location>
</feature>
<keyword evidence="3" id="KW-1185">Reference proteome</keyword>
<proteinExistence type="predicted"/>
<organism evidence="2 3">
    <name type="scientific">Portunus trituberculatus</name>
    <name type="common">Swimming crab</name>
    <name type="synonym">Neptunus trituberculatus</name>
    <dbReference type="NCBI Taxonomy" id="210409"/>
    <lineage>
        <taxon>Eukaryota</taxon>
        <taxon>Metazoa</taxon>
        <taxon>Ecdysozoa</taxon>
        <taxon>Arthropoda</taxon>
        <taxon>Crustacea</taxon>
        <taxon>Multicrustacea</taxon>
        <taxon>Malacostraca</taxon>
        <taxon>Eumalacostraca</taxon>
        <taxon>Eucarida</taxon>
        <taxon>Decapoda</taxon>
        <taxon>Pleocyemata</taxon>
        <taxon>Brachyura</taxon>
        <taxon>Eubrachyura</taxon>
        <taxon>Portunoidea</taxon>
        <taxon>Portunidae</taxon>
        <taxon>Portuninae</taxon>
        <taxon>Portunus</taxon>
    </lineage>
</organism>
<protein>
    <submittedName>
        <fullName evidence="2">Uncharacterized protein</fullName>
    </submittedName>
</protein>
<name>A0A5B7IJZ3_PORTR</name>
<evidence type="ECO:0000313" key="3">
    <source>
        <dbReference type="Proteomes" id="UP000324222"/>
    </source>
</evidence>
<comment type="caution">
    <text evidence="2">The sequence shown here is derived from an EMBL/GenBank/DDBJ whole genome shotgun (WGS) entry which is preliminary data.</text>
</comment>
<sequence length="83" mass="9082">MGKRRVEGKEGRKDGEHMKEGRVQGSYKNRLPGCLNDACSAARVRPDSQQNGFSVIHNAAGGGQNLVRIQLNVKGADFQEDRS</sequence>
<feature type="region of interest" description="Disordered" evidence="1">
    <location>
        <begin position="1"/>
        <end position="28"/>
    </location>
</feature>
<dbReference type="EMBL" id="VSRR010054999">
    <property type="protein sequence ID" value="MPC80784.1"/>
    <property type="molecule type" value="Genomic_DNA"/>
</dbReference>
<reference evidence="2 3" key="1">
    <citation type="submission" date="2019-05" db="EMBL/GenBank/DDBJ databases">
        <title>Another draft genome of Portunus trituberculatus and its Hox gene families provides insights of decapod evolution.</title>
        <authorList>
            <person name="Jeong J.-H."/>
            <person name="Song I."/>
            <person name="Kim S."/>
            <person name="Choi T."/>
            <person name="Kim D."/>
            <person name="Ryu S."/>
            <person name="Kim W."/>
        </authorList>
    </citation>
    <scope>NUCLEOTIDE SEQUENCE [LARGE SCALE GENOMIC DNA]</scope>
    <source>
        <tissue evidence="2">Muscle</tissue>
    </source>
</reference>